<dbReference type="Pfam" id="PF25500">
    <property type="entry name" value="DUF7913"/>
    <property type="match status" value="1"/>
</dbReference>
<dbReference type="EMBL" id="JAMFTS010000003">
    <property type="protein sequence ID" value="KAJ4772403.1"/>
    <property type="molecule type" value="Genomic_DNA"/>
</dbReference>
<dbReference type="Proteomes" id="UP001140206">
    <property type="component" value="Chromosome 3"/>
</dbReference>
<organism evidence="4 5">
    <name type="scientific">Rhynchospora pubera</name>
    <dbReference type="NCBI Taxonomy" id="906938"/>
    <lineage>
        <taxon>Eukaryota</taxon>
        <taxon>Viridiplantae</taxon>
        <taxon>Streptophyta</taxon>
        <taxon>Embryophyta</taxon>
        <taxon>Tracheophyta</taxon>
        <taxon>Spermatophyta</taxon>
        <taxon>Magnoliopsida</taxon>
        <taxon>Liliopsida</taxon>
        <taxon>Poales</taxon>
        <taxon>Cyperaceae</taxon>
        <taxon>Cyperoideae</taxon>
        <taxon>Rhynchosporeae</taxon>
        <taxon>Rhynchospora</taxon>
    </lineage>
</organism>
<dbReference type="Pfam" id="PF25502">
    <property type="entry name" value="DUF7915"/>
    <property type="match status" value="1"/>
</dbReference>
<evidence type="ECO:0000259" key="3">
    <source>
        <dbReference type="Pfam" id="PF25502"/>
    </source>
</evidence>
<feature type="domain" description="DUF7915" evidence="3">
    <location>
        <begin position="172"/>
        <end position="283"/>
    </location>
</feature>
<reference evidence="4" key="1">
    <citation type="submission" date="2022-08" db="EMBL/GenBank/DDBJ databases">
        <authorList>
            <person name="Marques A."/>
        </authorList>
    </citation>
    <scope>NUCLEOTIDE SEQUENCE</scope>
    <source>
        <strain evidence="4">RhyPub2mFocal</strain>
        <tissue evidence="4">Leaves</tissue>
    </source>
</reference>
<comment type="caution">
    <text evidence="4">The sequence shown here is derived from an EMBL/GenBank/DDBJ whole genome shotgun (WGS) entry which is preliminary data.</text>
</comment>
<evidence type="ECO:0000313" key="4">
    <source>
        <dbReference type="EMBL" id="KAJ4772403.1"/>
    </source>
</evidence>
<dbReference type="InterPro" id="IPR057237">
    <property type="entry name" value="DUF7915"/>
</dbReference>
<evidence type="ECO:0000259" key="2">
    <source>
        <dbReference type="Pfam" id="PF25500"/>
    </source>
</evidence>
<keyword evidence="5" id="KW-1185">Reference proteome</keyword>
<proteinExistence type="predicted"/>
<gene>
    <name evidence="4" type="ORF">LUZ62_056660</name>
</gene>
<sequence>MAQREKERESEREREVGVVAMEDALYALLERFVQPLLPRKLVPNTKPPICQQHDVAKQMHAIVIMYNYYYQKHCPEFETLPFDTLCKNAVTCNEPLLAYLDQIRSNSDKPSMVEESIMLGCNIAKALSDQDQSKIETWPIETVAVFLADAKRENCFLNKDTLVKGAFSLMEKDVEGQKVGDEHKQIALSEVESLTGINRANLRTWYSQCTYSLWKMHSRTMVFLVECSEPPTVDKGFVRVSIKYVVDILRSPVFAGGSKHGFTPVVDFICLLPYADIISDGLSKPTTELEKLEKSHGQPAKSPMKIDNPQVKVKKKQSNESLKANNGNDNPANKIEHATTVAVPLNFPSVKHVKSSVGPANSSPTKDSMCSFVGPSSNGSLKPIKKGEECGNNKRENHTVEEISKDIKLEIVNANKELVIANSNPCTPTKRPIIEASVKQEIVPVAAKDYESCLFQLMATMDCLFRKHRVDEDKIAQCEMDYQIAKGEGQMTPKVATIAERWGKTFSNDGQLDFSVGCSNPYKKKKFRFRSSCQELDDFCRDNNLPLPRYCVYPSMPNGSFMATATIKSMDFNYMVESDLKMTPQDAREAAASCLMQKFKEMDED</sequence>
<dbReference type="AlphaFoldDB" id="A0AAV8E1M9"/>
<feature type="region of interest" description="Disordered" evidence="1">
    <location>
        <begin position="288"/>
        <end position="333"/>
    </location>
</feature>
<evidence type="ECO:0000313" key="5">
    <source>
        <dbReference type="Proteomes" id="UP001140206"/>
    </source>
</evidence>
<name>A0AAV8E1M9_9POAL</name>
<dbReference type="InterPro" id="IPR057235">
    <property type="entry name" value="DUF7913"/>
</dbReference>
<protein>
    <submittedName>
        <fullName evidence="4">Uncharacterized protein</fullName>
    </submittedName>
</protein>
<evidence type="ECO:0000256" key="1">
    <source>
        <dbReference type="SAM" id="MobiDB-lite"/>
    </source>
</evidence>
<dbReference type="PANTHER" id="PTHR33913:SF1">
    <property type="entry name" value="DRBM DOMAIN-CONTAINING PROTEIN"/>
    <property type="match status" value="1"/>
</dbReference>
<dbReference type="PANTHER" id="PTHR33913">
    <property type="entry name" value="ALEURONE LAYER MORPHOGENESIS PROTEIN"/>
    <property type="match status" value="1"/>
</dbReference>
<feature type="compositionally biased region" description="Polar residues" evidence="1">
    <location>
        <begin position="319"/>
        <end position="331"/>
    </location>
</feature>
<accession>A0AAV8E1M9</accession>
<feature type="domain" description="DUF7913" evidence="2">
    <location>
        <begin position="18"/>
        <end position="127"/>
    </location>
</feature>